<keyword evidence="3" id="KW-1185">Reference proteome</keyword>
<dbReference type="RefSeq" id="WP_243798340.1">
    <property type="nucleotide sequence ID" value="NZ_CP094669.1"/>
</dbReference>
<feature type="chain" id="PRO_5047468931" description="Lipoprotein" evidence="1">
    <location>
        <begin position="26"/>
        <end position="192"/>
    </location>
</feature>
<evidence type="ECO:0000313" key="3">
    <source>
        <dbReference type="Proteomes" id="UP000831113"/>
    </source>
</evidence>
<protein>
    <recommendedName>
        <fullName evidence="4">Lipoprotein</fullName>
    </recommendedName>
</protein>
<sequence>MIPAPLLFRKKIFPAMLLYAAFGLASCEAKGPPVVAAAKPKQERRQVATPPRQPVAPKTTCTLTNDTLAGQPFGAEPTVEELLSAGAKVVSRQPYANKHEAGQTDTILTLRHQGNSFEFYHSPEKDLLRQATITNFKPAYGQRLRSTLNESARQSGGPCGQLRIRDTDRANSVSATFTAGQPSLARVQPYLD</sequence>
<name>A0ABY4D0L0_9BACT</name>
<dbReference type="Proteomes" id="UP000831113">
    <property type="component" value="Chromosome"/>
</dbReference>
<reference evidence="2 3" key="1">
    <citation type="submission" date="2022-03" db="EMBL/GenBank/DDBJ databases">
        <title>Hymenobactersp. isolated from the air.</title>
        <authorList>
            <person name="Won M."/>
            <person name="Kwon S.-W."/>
        </authorList>
    </citation>
    <scope>NUCLEOTIDE SEQUENCE [LARGE SCALE GENOMIC DNA]</scope>
    <source>
        <strain evidence="2 3">KACC 21982</strain>
    </source>
</reference>
<organism evidence="2 3">
    <name type="scientific">Hymenobacter tibetensis</name>
    <dbReference type="NCBI Taxonomy" id="497967"/>
    <lineage>
        <taxon>Bacteria</taxon>
        <taxon>Pseudomonadati</taxon>
        <taxon>Bacteroidota</taxon>
        <taxon>Cytophagia</taxon>
        <taxon>Cytophagales</taxon>
        <taxon>Hymenobacteraceae</taxon>
        <taxon>Hymenobacter</taxon>
    </lineage>
</organism>
<feature type="signal peptide" evidence="1">
    <location>
        <begin position="1"/>
        <end position="25"/>
    </location>
</feature>
<evidence type="ECO:0000313" key="2">
    <source>
        <dbReference type="EMBL" id="UOG74759.1"/>
    </source>
</evidence>
<proteinExistence type="predicted"/>
<gene>
    <name evidence="2" type="ORF">MTX78_21910</name>
</gene>
<accession>A0ABY4D0L0</accession>
<dbReference type="EMBL" id="CP094669">
    <property type="protein sequence ID" value="UOG74759.1"/>
    <property type="molecule type" value="Genomic_DNA"/>
</dbReference>
<keyword evidence="1" id="KW-0732">Signal</keyword>
<evidence type="ECO:0008006" key="4">
    <source>
        <dbReference type="Google" id="ProtNLM"/>
    </source>
</evidence>
<evidence type="ECO:0000256" key="1">
    <source>
        <dbReference type="SAM" id="SignalP"/>
    </source>
</evidence>